<dbReference type="PANTHER" id="PTHR37992:SF1">
    <property type="entry name" value="DUF1774-DOMAIN-CONTAINING PROTEIN"/>
    <property type="match status" value="1"/>
</dbReference>
<feature type="transmembrane region" description="Helical" evidence="1">
    <location>
        <begin position="281"/>
        <end position="301"/>
    </location>
</feature>
<feature type="transmembrane region" description="Helical" evidence="1">
    <location>
        <begin position="82"/>
        <end position="106"/>
    </location>
</feature>
<keyword evidence="1" id="KW-0812">Transmembrane</keyword>
<organism evidence="2 3">
    <name type="scientific">Cronartium quercuum f. sp. fusiforme G11</name>
    <dbReference type="NCBI Taxonomy" id="708437"/>
    <lineage>
        <taxon>Eukaryota</taxon>
        <taxon>Fungi</taxon>
        <taxon>Dikarya</taxon>
        <taxon>Basidiomycota</taxon>
        <taxon>Pucciniomycotina</taxon>
        <taxon>Pucciniomycetes</taxon>
        <taxon>Pucciniales</taxon>
        <taxon>Coleosporiaceae</taxon>
        <taxon>Cronartium</taxon>
    </lineage>
</organism>
<gene>
    <name evidence="2" type="ORF">CROQUDRAFT_652113</name>
</gene>
<evidence type="ECO:0000256" key="1">
    <source>
        <dbReference type="SAM" id="Phobius"/>
    </source>
</evidence>
<dbReference type="PANTHER" id="PTHR37992">
    <property type="entry name" value="EXPRESSED PROTEIN"/>
    <property type="match status" value="1"/>
</dbReference>
<accession>A0A9P6NNS1</accession>
<sequence length="333" mass="37840">MSLINHQPPPQTRPTPPTIDYEYDPASDLIPVEQDDIIRLKIFIPLATLAALFTNLVSALVIKPSMRDINDRFYTLFTPDPIFIALYWALLFCLIIGLAFMVVFTSNQRYRTEQTKQLFVNALGLRYVLALFCFTIWPFFWASQLMYIATAILMLIFTLLLSIHFSLRRHFPPSALHRPFSFLFVHLPLRLFTLVLWQVDIFQTLFIALGWYRIRPDGNWEPHHRVHLWIVLGIVLAIGLLNTFVVLIWEDAVWAIGSVWLTAGLIRGGGGKLGKLGEEPLLAGTLIGLAGLQVICLAAKVGSRVGRVRRQTRNETGPIRLAEDDQIEPLANP</sequence>
<keyword evidence="3" id="KW-1185">Reference proteome</keyword>
<proteinExistence type="predicted"/>
<feature type="transmembrane region" description="Helical" evidence="1">
    <location>
        <begin position="146"/>
        <end position="167"/>
    </location>
</feature>
<protein>
    <submittedName>
        <fullName evidence="2">Uncharacterized protein</fullName>
    </submittedName>
</protein>
<comment type="caution">
    <text evidence="2">The sequence shown here is derived from an EMBL/GenBank/DDBJ whole genome shotgun (WGS) entry which is preliminary data.</text>
</comment>
<evidence type="ECO:0000313" key="3">
    <source>
        <dbReference type="Proteomes" id="UP000886653"/>
    </source>
</evidence>
<dbReference type="OrthoDB" id="3342455at2759"/>
<evidence type="ECO:0000313" key="2">
    <source>
        <dbReference type="EMBL" id="KAG0150525.1"/>
    </source>
</evidence>
<name>A0A9P6NNS1_9BASI</name>
<feature type="transmembrane region" description="Helical" evidence="1">
    <location>
        <begin position="252"/>
        <end position="269"/>
    </location>
</feature>
<feature type="transmembrane region" description="Helical" evidence="1">
    <location>
        <begin position="226"/>
        <end position="245"/>
    </location>
</feature>
<keyword evidence="1" id="KW-0472">Membrane</keyword>
<feature type="transmembrane region" description="Helical" evidence="1">
    <location>
        <begin position="187"/>
        <end position="214"/>
    </location>
</feature>
<keyword evidence="1" id="KW-1133">Transmembrane helix</keyword>
<dbReference type="EMBL" id="MU167218">
    <property type="protein sequence ID" value="KAG0150525.1"/>
    <property type="molecule type" value="Genomic_DNA"/>
</dbReference>
<feature type="transmembrane region" description="Helical" evidence="1">
    <location>
        <begin position="118"/>
        <end position="140"/>
    </location>
</feature>
<reference evidence="2" key="1">
    <citation type="submission" date="2013-11" db="EMBL/GenBank/DDBJ databases">
        <title>Genome sequence of the fusiform rust pathogen reveals effectors for host alternation and coevolution with pine.</title>
        <authorList>
            <consortium name="DOE Joint Genome Institute"/>
            <person name="Smith K."/>
            <person name="Pendleton A."/>
            <person name="Kubisiak T."/>
            <person name="Anderson C."/>
            <person name="Salamov A."/>
            <person name="Aerts A."/>
            <person name="Riley R."/>
            <person name="Clum A."/>
            <person name="Lindquist E."/>
            <person name="Ence D."/>
            <person name="Campbell M."/>
            <person name="Kronenberg Z."/>
            <person name="Feau N."/>
            <person name="Dhillon B."/>
            <person name="Hamelin R."/>
            <person name="Burleigh J."/>
            <person name="Smith J."/>
            <person name="Yandell M."/>
            <person name="Nelson C."/>
            <person name="Grigoriev I."/>
            <person name="Davis J."/>
        </authorList>
    </citation>
    <scope>NUCLEOTIDE SEQUENCE</scope>
    <source>
        <strain evidence="2">G11</strain>
    </source>
</reference>
<dbReference type="InterPro" id="IPR013920">
    <property type="entry name" value="DUF1774_fun"/>
</dbReference>
<dbReference type="Proteomes" id="UP000886653">
    <property type="component" value="Unassembled WGS sequence"/>
</dbReference>
<dbReference type="AlphaFoldDB" id="A0A9P6NNS1"/>
<feature type="transmembrane region" description="Helical" evidence="1">
    <location>
        <begin position="42"/>
        <end position="62"/>
    </location>
</feature>